<dbReference type="AlphaFoldDB" id="A0A2N1MI38"/>
<organism evidence="2 3">
    <name type="scientific">Rhizophagus irregularis</name>
    <dbReference type="NCBI Taxonomy" id="588596"/>
    <lineage>
        <taxon>Eukaryota</taxon>
        <taxon>Fungi</taxon>
        <taxon>Fungi incertae sedis</taxon>
        <taxon>Mucoromycota</taxon>
        <taxon>Glomeromycotina</taxon>
        <taxon>Glomeromycetes</taxon>
        <taxon>Glomerales</taxon>
        <taxon>Glomeraceae</taxon>
        <taxon>Rhizophagus</taxon>
    </lineage>
</organism>
<reference evidence="2 3" key="2">
    <citation type="submission" date="2017-10" db="EMBL/GenBank/DDBJ databases">
        <title>Extensive intraspecific genome diversity in a model arbuscular mycorrhizal fungus.</title>
        <authorList>
            <person name="Chen E.C.H."/>
            <person name="Morin E."/>
            <person name="Baudet D."/>
            <person name="Noel J."/>
            <person name="Ndikumana S."/>
            <person name="Charron P."/>
            <person name="St-Onge C."/>
            <person name="Giorgi J."/>
            <person name="Grigoriev I.V."/>
            <person name="Roux C."/>
            <person name="Martin F.M."/>
            <person name="Corradi N."/>
        </authorList>
    </citation>
    <scope>NUCLEOTIDE SEQUENCE [LARGE SCALE GENOMIC DNA]</scope>
    <source>
        <strain evidence="2 3">C2</strain>
    </source>
</reference>
<gene>
    <name evidence="2" type="ORF">RhiirC2_760869</name>
</gene>
<evidence type="ECO:0000256" key="1">
    <source>
        <dbReference type="SAM" id="MobiDB-lite"/>
    </source>
</evidence>
<dbReference type="OrthoDB" id="2447694at2759"/>
<dbReference type="VEuPathDB" id="FungiDB:FUN_011133"/>
<sequence>MSSSEDTEDSEHLNDPDFLSNSASKFTPRDARSLRVRFRSAENVGEVIPQIMPVNRVNVPQAYILQGVNRNLLQNQDINVVQLSQDNYVRTFINKLHKVVKNAELDIGTSESLTDTLVAHLLFRVFDFDQWPLGIDLHPKLKFKVGGDLSLKAIPEFVVRSHNYILLAVEDKHLRNTGPTNDYGEPQIAGEIIACGNENVREARVSYDVTVFVVRVISTYVTFYRATIKKAYWNELANGCPQNQSITVTRWPASSDPHNGLDLAEPNGRKTVLEALCKLYVVLSEYRP</sequence>
<feature type="region of interest" description="Disordered" evidence="1">
    <location>
        <begin position="1"/>
        <end position="24"/>
    </location>
</feature>
<comment type="caution">
    <text evidence="2">The sequence shown here is derived from an EMBL/GenBank/DDBJ whole genome shotgun (WGS) entry which is preliminary data.</text>
</comment>
<evidence type="ECO:0000313" key="3">
    <source>
        <dbReference type="Proteomes" id="UP000233469"/>
    </source>
</evidence>
<reference evidence="2 3" key="1">
    <citation type="submission" date="2016-04" db="EMBL/GenBank/DDBJ databases">
        <title>Genome analyses suggest a sexual origin of heterokaryosis in a supposedly ancient asexual fungus.</title>
        <authorList>
            <person name="Ropars J."/>
            <person name="Sedzielewska K."/>
            <person name="Noel J."/>
            <person name="Charron P."/>
            <person name="Farinelli L."/>
            <person name="Marton T."/>
            <person name="Kruger M."/>
            <person name="Pelin A."/>
            <person name="Brachmann A."/>
            <person name="Corradi N."/>
        </authorList>
    </citation>
    <scope>NUCLEOTIDE SEQUENCE [LARGE SCALE GENOMIC DNA]</scope>
    <source>
        <strain evidence="2 3">C2</strain>
    </source>
</reference>
<protein>
    <submittedName>
        <fullName evidence="2">Uncharacterized protein</fullName>
    </submittedName>
</protein>
<evidence type="ECO:0000313" key="2">
    <source>
        <dbReference type="EMBL" id="PKK61307.1"/>
    </source>
</evidence>
<dbReference type="VEuPathDB" id="FungiDB:RhiirFUN_001807"/>
<accession>A0A2N1MI38</accession>
<name>A0A2N1MI38_9GLOM</name>
<proteinExistence type="predicted"/>
<dbReference type="EMBL" id="LLXL01002260">
    <property type="protein sequence ID" value="PKK61307.1"/>
    <property type="molecule type" value="Genomic_DNA"/>
</dbReference>
<dbReference type="VEuPathDB" id="FungiDB:RhiirA1_469958"/>
<dbReference type="Proteomes" id="UP000233469">
    <property type="component" value="Unassembled WGS sequence"/>
</dbReference>